<sequence>MKKILHLKKSILSVSIALLISTNSMASDDKPSSDEPSTVSGVITSLDGITVNGVKYDSDDTEININGSEGSENQLNVGDIITLQGRSGRDGDSTTTISSSNALTGYTIDTSGLNSNGTGRINVMGQTVNITPETIFNSSDITTISDLAVNDIVKVQGFSNGNGTITATRIETIADQSKTSVEGMIRSLDTSNMSFMLGTLKVMFGNADELPSNLANGMFIQATTRSAPTGNLENGVVMNASKIKERSKPGTNRGSRGNKVKIQGVVSNITENSFDLNGSPVDISSLKKDNEFNMASLVNAMIVTVEGTIGSEGEIIARKIKNNASSNLQARGTVTSINGNTISILSAASGGLTNFTINSNTRLIDKMDQGTGLFSLADIATGDYIEIDYSIDSNTGNTVTTRLTRSNAPETPSAPTNPEIPSAPTNPEAPSDSSSSDSSSCSSSSSHNSSDSSSSSSSDSSSSSSSSHDSSSSSDSDSSSSDSSSCSPVAPAPAP</sequence>
<name>A0A3B0X6I5_9ZZZZ</name>
<proteinExistence type="predicted"/>
<feature type="region of interest" description="Disordered" evidence="1">
    <location>
        <begin position="393"/>
        <end position="495"/>
    </location>
</feature>
<reference evidence="3" key="1">
    <citation type="submission" date="2018-06" db="EMBL/GenBank/DDBJ databases">
        <authorList>
            <person name="Zhirakovskaya E."/>
        </authorList>
    </citation>
    <scope>NUCLEOTIDE SEQUENCE</scope>
</reference>
<evidence type="ECO:0000256" key="1">
    <source>
        <dbReference type="SAM" id="MobiDB-lite"/>
    </source>
</evidence>
<dbReference type="InterPro" id="IPR043724">
    <property type="entry name" value="DUF5666"/>
</dbReference>
<dbReference type="Pfam" id="PF18914">
    <property type="entry name" value="DUF5666"/>
    <property type="match status" value="3"/>
</dbReference>
<evidence type="ECO:0000313" key="3">
    <source>
        <dbReference type="EMBL" id="VAW59072.1"/>
    </source>
</evidence>
<organism evidence="3">
    <name type="scientific">hydrothermal vent metagenome</name>
    <dbReference type="NCBI Taxonomy" id="652676"/>
    <lineage>
        <taxon>unclassified sequences</taxon>
        <taxon>metagenomes</taxon>
        <taxon>ecological metagenomes</taxon>
    </lineage>
</organism>
<evidence type="ECO:0000259" key="2">
    <source>
        <dbReference type="Pfam" id="PF18914"/>
    </source>
</evidence>
<protein>
    <recommendedName>
        <fullName evidence="2">DUF5666 domain-containing protein</fullName>
    </recommendedName>
</protein>
<gene>
    <name evidence="3" type="ORF">MNBD_GAMMA11-1746</name>
</gene>
<feature type="domain" description="DUF5666" evidence="2">
    <location>
        <begin position="331"/>
        <end position="394"/>
    </location>
</feature>
<feature type="non-terminal residue" evidence="3">
    <location>
        <position position="495"/>
    </location>
</feature>
<feature type="domain" description="DUF5666" evidence="2">
    <location>
        <begin position="117"/>
        <end position="171"/>
    </location>
</feature>
<feature type="compositionally biased region" description="Polar residues" evidence="1">
    <location>
        <begin position="393"/>
        <end position="416"/>
    </location>
</feature>
<feature type="compositionally biased region" description="Low complexity" evidence="1">
    <location>
        <begin position="431"/>
        <end position="487"/>
    </location>
</feature>
<feature type="domain" description="DUF5666" evidence="2">
    <location>
        <begin position="263"/>
        <end position="321"/>
    </location>
</feature>
<dbReference type="EMBL" id="UOFG01000064">
    <property type="protein sequence ID" value="VAW59072.1"/>
    <property type="molecule type" value="Genomic_DNA"/>
</dbReference>
<accession>A0A3B0X6I5</accession>
<dbReference type="AlphaFoldDB" id="A0A3B0X6I5"/>